<gene>
    <name evidence="1" type="ORF">Lsan_2743</name>
</gene>
<accession>A0A0W0YIC3</accession>
<name>A0A0W0YIC3_9GAMM</name>
<organism evidence="1 2">
    <name type="scientific">Legionella santicrucis</name>
    <dbReference type="NCBI Taxonomy" id="45074"/>
    <lineage>
        <taxon>Bacteria</taxon>
        <taxon>Pseudomonadati</taxon>
        <taxon>Pseudomonadota</taxon>
        <taxon>Gammaproteobacteria</taxon>
        <taxon>Legionellales</taxon>
        <taxon>Legionellaceae</taxon>
        <taxon>Legionella</taxon>
    </lineage>
</organism>
<dbReference type="PATRIC" id="fig|45074.5.peg.2952"/>
<dbReference type="Proteomes" id="UP000054703">
    <property type="component" value="Unassembled WGS sequence"/>
</dbReference>
<protein>
    <submittedName>
        <fullName evidence="1">Uncharacterized protein</fullName>
    </submittedName>
</protein>
<keyword evidence="2" id="KW-1185">Reference proteome</keyword>
<sequence length="195" mass="22317">MDPNTLHKKSIPELKALLFQRNDKNEISAILKAVIKRILEGNSQVWELRNLIGAFPNENLILNTKGLLPLKDDCIEIRKLFFRELCRSFGSNPNYRSGEPDGSNASYKGFVNDLGKIRGNLGEFPELEDRVIDQFVLAHFTTGNSAIAERIAPFMEIFFDRNFRSDLTPCSITLERLRSRYNEINPSVGSYNYRS</sequence>
<evidence type="ECO:0000313" key="1">
    <source>
        <dbReference type="EMBL" id="KTD56583.1"/>
    </source>
</evidence>
<dbReference type="EMBL" id="LNYU01000081">
    <property type="protein sequence ID" value="KTD56583.1"/>
    <property type="molecule type" value="Genomic_DNA"/>
</dbReference>
<proteinExistence type="predicted"/>
<dbReference type="AlphaFoldDB" id="A0A0W0YIC3"/>
<evidence type="ECO:0000313" key="2">
    <source>
        <dbReference type="Proteomes" id="UP000054703"/>
    </source>
</evidence>
<dbReference type="RefSeq" id="WP_058514789.1">
    <property type="nucleotide sequence ID" value="NZ_CAAAIH010000019.1"/>
</dbReference>
<reference evidence="1 2" key="1">
    <citation type="submission" date="2015-11" db="EMBL/GenBank/DDBJ databases">
        <title>Genomic analysis of 38 Legionella species identifies large and diverse effector repertoires.</title>
        <authorList>
            <person name="Burstein D."/>
            <person name="Amaro F."/>
            <person name="Zusman T."/>
            <person name="Lifshitz Z."/>
            <person name="Cohen O."/>
            <person name="Gilbert J.A."/>
            <person name="Pupko T."/>
            <person name="Shuman H.A."/>
            <person name="Segal G."/>
        </authorList>
    </citation>
    <scope>NUCLEOTIDE SEQUENCE [LARGE SCALE GENOMIC DNA]</scope>
    <source>
        <strain evidence="1 2">SC-63-C7</strain>
    </source>
</reference>
<comment type="caution">
    <text evidence="1">The sequence shown here is derived from an EMBL/GenBank/DDBJ whole genome shotgun (WGS) entry which is preliminary data.</text>
</comment>